<dbReference type="PANTHER" id="PTHR43797">
    <property type="entry name" value="HOMOCYSTEINE/CYSTEINE SYNTHASE"/>
    <property type="match status" value="1"/>
</dbReference>
<name>A0A520S4R0_9GAMM</name>
<dbReference type="InterPro" id="IPR000277">
    <property type="entry name" value="Cys/Met-Metab_PyrdxlP-dep_enz"/>
</dbReference>
<comment type="cofactor">
    <cofactor evidence="1 6">
        <name>pyridoxal 5'-phosphate</name>
        <dbReference type="ChEBI" id="CHEBI:597326"/>
    </cofactor>
</comment>
<accession>A0A520S4R0</accession>
<gene>
    <name evidence="7" type="ORF">EVA68_01080</name>
</gene>
<dbReference type="PIRSF" id="PIRSF001434">
    <property type="entry name" value="CGS"/>
    <property type="match status" value="1"/>
</dbReference>
<dbReference type="SUPFAM" id="SSF53383">
    <property type="entry name" value="PLP-dependent transferases"/>
    <property type="match status" value="1"/>
</dbReference>
<evidence type="ECO:0000256" key="6">
    <source>
        <dbReference type="RuleBase" id="RU362118"/>
    </source>
</evidence>
<evidence type="ECO:0000256" key="3">
    <source>
        <dbReference type="ARBA" id="ARBA00022679"/>
    </source>
</evidence>
<dbReference type="Pfam" id="PF01053">
    <property type="entry name" value="Cys_Met_Meta_PP"/>
    <property type="match status" value="1"/>
</dbReference>
<dbReference type="AlphaFoldDB" id="A0A520S4R0"/>
<proteinExistence type="inferred from homology"/>
<evidence type="ECO:0000256" key="4">
    <source>
        <dbReference type="ARBA" id="ARBA00022898"/>
    </source>
</evidence>
<dbReference type="GO" id="GO:0071269">
    <property type="term" value="P:L-homocysteine biosynthetic process"/>
    <property type="evidence" value="ECO:0007669"/>
    <property type="project" value="TreeGrafter"/>
</dbReference>
<reference evidence="7 8" key="1">
    <citation type="submission" date="2019-02" db="EMBL/GenBank/DDBJ databases">
        <title>Prokaryotic population dynamics and viral predation in marine succession experiment using metagenomics: the confinement effect.</title>
        <authorList>
            <person name="Haro-Moreno J.M."/>
            <person name="Rodriguez-Valera F."/>
            <person name="Lopez-Perez M."/>
        </authorList>
    </citation>
    <scope>NUCLEOTIDE SEQUENCE [LARGE SCALE GENOMIC DNA]</scope>
    <source>
        <strain evidence="7">MED-G157</strain>
    </source>
</reference>
<dbReference type="GO" id="GO:0019346">
    <property type="term" value="P:transsulfuration"/>
    <property type="evidence" value="ECO:0007669"/>
    <property type="project" value="InterPro"/>
</dbReference>
<keyword evidence="4 5" id="KW-0663">Pyridoxal phosphate</keyword>
<dbReference type="FunFam" id="3.40.640.10:FF:000046">
    <property type="entry name" value="Cystathionine gamma-lyase"/>
    <property type="match status" value="1"/>
</dbReference>
<dbReference type="InterPro" id="IPR006235">
    <property type="entry name" value="OAc-hSer/O-AcSer_sulfhydrylase"/>
</dbReference>
<dbReference type="Gene3D" id="3.90.1150.10">
    <property type="entry name" value="Aspartate Aminotransferase, domain 1"/>
    <property type="match status" value="1"/>
</dbReference>
<dbReference type="PANTHER" id="PTHR43797:SF2">
    <property type="entry name" value="HOMOCYSTEINE_CYSTEINE SYNTHASE"/>
    <property type="match status" value="1"/>
</dbReference>
<dbReference type="InterPro" id="IPR015422">
    <property type="entry name" value="PyrdxlP-dep_Trfase_small"/>
</dbReference>
<dbReference type="GO" id="GO:0030170">
    <property type="term" value="F:pyridoxal phosphate binding"/>
    <property type="evidence" value="ECO:0007669"/>
    <property type="project" value="InterPro"/>
</dbReference>
<dbReference type="GO" id="GO:0003961">
    <property type="term" value="F:O-acetylhomoserine aminocarboxypropyltransferase activity"/>
    <property type="evidence" value="ECO:0007669"/>
    <property type="project" value="TreeGrafter"/>
</dbReference>
<sequence length="406" mass="44541">MGFTSRILHSDRHGGIEHGSIHKPVHTSVTYAYEDARQLAAVFQGKEFGYSYGRQVNPTVTALQDKISLMEGGSATIAFATGMAAIGSTLFSLLRGGDHLISSSYLFGNTNSLFNSFAAHGIEVSLVDATSVDAVASEIRDNTKIVFVETIANPRTQISDLIQIGDLCKEHQLVYFVDNTMTTPYLFQPKEVGASLSINSLTKYIGGHANALGGSVTELNNYEWGGFNNIYDIYKGGDSSGWAITQIKKKGLRDFGAALGPEAAHHISVGSDTLALRMDRACSNAKRLTEFLSAHPRIKRLYYPGLENHPEYELAKALFRYPGAIFSLELNNLDCFDFLNKLRLIASSSNLGDTRSLGIPVAHTIYSEMGRERRLEMGIDDSLVRFSIGIEEADDLIEDFEQALNF</sequence>
<dbReference type="GO" id="GO:0006535">
    <property type="term" value="P:cysteine biosynthetic process from serine"/>
    <property type="evidence" value="ECO:0007669"/>
    <property type="project" value="TreeGrafter"/>
</dbReference>
<feature type="modified residue" description="N6-(pyridoxal phosphate)lysine" evidence="5">
    <location>
        <position position="203"/>
    </location>
</feature>
<dbReference type="InterPro" id="IPR015421">
    <property type="entry name" value="PyrdxlP-dep_Trfase_major"/>
</dbReference>
<dbReference type="NCBIfam" id="NF004609">
    <property type="entry name" value="PRK05939.1"/>
    <property type="match status" value="1"/>
</dbReference>
<dbReference type="Proteomes" id="UP000316199">
    <property type="component" value="Unassembled WGS sequence"/>
</dbReference>
<dbReference type="Gene3D" id="3.40.640.10">
    <property type="entry name" value="Type I PLP-dependent aspartate aminotransferase-like (Major domain)"/>
    <property type="match status" value="1"/>
</dbReference>
<comment type="similarity">
    <text evidence="2 6">Belongs to the trans-sulfuration enzymes family.</text>
</comment>
<keyword evidence="3" id="KW-0808">Transferase</keyword>
<comment type="caution">
    <text evidence="7">The sequence shown here is derived from an EMBL/GenBank/DDBJ whole genome shotgun (WGS) entry which is preliminary data.</text>
</comment>
<evidence type="ECO:0000256" key="1">
    <source>
        <dbReference type="ARBA" id="ARBA00001933"/>
    </source>
</evidence>
<evidence type="ECO:0000313" key="8">
    <source>
        <dbReference type="Proteomes" id="UP000316199"/>
    </source>
</evidence>
<dbReference type="GO" id="GO:0004124">
    <property type="term" value="F:cysteine synthase activity"/>
    <property type="evidence" value="ECO:0007669"/>
    <property type="project" value="TreeGrafter"/>
</dbReference>
<dbReference type="InterPro" id="IPR015424">
    <property type="entry name" value="PyrdxlP-dep_Trfase"/>
</dbReference>
<evidence type="ECO:0000313" key="7">
    <source>
        <dbReference type="EMBL" id="RZO77475.1"/>
    </source>
</evidence>
<evidence type="ECO:0000256" key="5">
    <source>
        <dbReference type="PIRSR" id="PIRSR001434-2"/>
    </source>
</evidence>
<organism evidence="7 8">
    <name type="scientific">OM182 bacterium</name>
    <dbReference type="NCBI Taxonomy" id="2510334"/>
    <lineage>
        <taxon>Bacteria</taxon>
        <taxon>Pseudomonadati</taxon>
        <taxon>Pseudomonadota</taxon>
        <taxon>Gammaproteobacteria</taxon>
        <taxon>OMG group</taxon>
        <taxon>OM182 clade</taxon>
    </lineage>
</organism>
<dbReference type="GO" id="GO:0005737">
    <property type="term" value="C:cytoplasm"/>
    <property type="evidence" value="ECO:0007669"/>
    <property type="project" value="TreeGrafter"/>
</dbReference>
<evidence type="ECO:0000256" key="2">
    <source>
        <dbReference type="ARBA" id="ARBA00009077"/>
    </source>
</evidence>
<dbReference type="EMBL" id="SHAG01000002">
    <property type="protein sequence ID" value="RZO77475.1"/>
    <property type="molecule type" value="Genomic_DNA"/>
</dbReference>
<protein>
    <submittedName>
        <fullName evidence="7">Cystathionine gamma-synthase family protein</fullName>
    </submittedName>
</protein>